<evidence type="ECO:0000313" key="3">
    <source>
        <dbReference type="Proteomes" id="UP001469553"/>
    </source>
</evidence>
<name>A0ABV0ZSE8_9TELE</name>
<evidence type="ECO:0000256" key="1">
    <source>
        <dbReference type="SAM" id="MobiDB-lite"/>
    </source>
</evidence>
<sequence length="112" mass="12471">MFPEAGFLLLVFKCKMFYSLVDILCMDSSGLLSCFLCLFEELSSGLSMNLLTAPPAAHLEPLTHLPDHPPTFTTLQFQSRNKAEDYHQQTHSPIPKSFPISLNHLGSQTSTT</sequence>
<evidence type="ECO:0000313" key="2">
    <source>
        <dbReference type="EMBL" id="MEQ2308495.1"/>
    </source>
</evidence>
<accession>A0ABV0ZSE8</accession>
<protein>
    <submittedName>
        <fullName evidence="2">Uncharacterized protein</fullName>
    </submittedName>
</protein>
<reference evidence="2 3" key="1">
    <citation type="submission" date="2021-06" db="EMBL/GenBank/DDBJ databases">
        <authorList>
            <person name="Palmer J.M."/>
        </authorList>
    </citation>
    <scope>NUCLEOTIDE SEQUENCE [LARGE SCALE GENOMIC DNA]</scope>
    <source>
        <strain evidence="2 3">AS_MEX2019</strain>
        <tissue evidence="2">Muscle</tissue>
    </source>
</reference>
<gene>
    <name evidence="2" type="ORF">AMECASPLE_028778</name>
</gene>
<dbReference type="Proteomes" id="UP001469553">
    <property type="component" value="Unassembled WGS sequence"/>
</dbReference>
<keyword evidence="3" id="KW-1185">Reference proteome</keyword>
<proteinExistence type="predicted"/>
<comment type="caution">
    <text evidence="2">The sequence shown here is derived from an EMBL/GenBank/DDBJ whole genome shotgun (WGS) entry which is preliminary data.</text>
</comment>
<feature type="region of interest" description="Disordered" evidence="1">
    <location>
        <begin position="81"/>
        <end position="112"/>
    </location>
</feature>
<organism evidence="2 3">
    <name type="scientific">Ameca splendens</name>
    <dbReference type="NCBI Taxonomy" id="208324"/>
    <lineage>
        <taxon>Eukaryota</taxon>
        <taxon>Metazoa</taxon>
        <taxon>Chordata</taxon>
        <taxon>Craniata</taxon>
        <taxon>Vertebrata</taxon>
        <taxon>Euteleostomi</taxon>
        <taxon>Actinopterygii</taxon>
        <taxon>Neopterygii</taxon>
        <taxon>Teleostei</taxon>
        <taxon>Neoteleostei</taxon>
        <taxon>Acanthomorphata</taxon>
        <taxon>Ovalentaria</taxon>
        <taxon>Atherinomorphae</taxon>
        <taxon>Cyprinodontiformes</taxon>
        <taxon>Goodeidae</taxon>
        <taxon>Ameca</taxon>
    </lineage>
</organism>
<dbReference type="EMBL" id="JAHRIP010069048">
    <property type="protein sequence ID" value="MEQ2308495.1"/>
    <property type="molecule type" value="Genomic_DNA"/>
</dbReference>